<dbReference type="InterPro" id="IPR052968">
    <property type="entry name" value="Nucleotide_metab_enz"/>
</dbReference>
<dbReference type="PANTHER" id="PTHR42146:SF1">
    <property type="entry name" value="OLIGORIBONUCLEASE NRNB"/>
    <property type="match status" value="1"/>
</dbReference>
<protein>
    <submittedName>
        <fullName evidence="1">3',5'-cyclic-nucleotide phosphodiesterase</fullName>
    </submittedName>
</protein>
<dbReference type="STRING" id="1677920.LS71_06165"/>
<comment type="caution">
    <text evidence="1">The sequence shown here is derived from an EMBL/GenBank/DDBJ whole genome shotgun (WGS) entry which is preliminary data.</text>
</comment>
<evidence type="ECO:0000313" key="2">
    <source>
        <dbReference type="Proteomes" id="UP000029733"/>
    </source>
</evidence>
<keyword evidence="2" id="KW-1185">Reference proteome</keyword>
<dbReference type="SUPFAM" id="SSF64182">
    <property type="entry name" value="DHH phosphoesterases"/>
    <property type="match status" value="1"/>
</dbReference>
<dbReference type="PANTHER" id="PTHR42146">
    <property type="entry name" value="3',5'-CYCLIC-NUCLEOTIDE PHOSPHODIESTERASE"/>
    <property type="match status" value="1"/>
</dbReference>
<dbReference type="RefSeq" id="WP_034355207.1">
    <property type="nucleotide sequence ID" value="NZ_JRPR02000006.1"/>
</dbReference>
<sequence length="376" mass="42673">MQVFHLSHTDLDGYGCQFIAKEFFSHIRFYNANYGKEVLVRLNIILDTIAHLPLQSPEELLAAKFGKSLKNHKRASDSHNKFLVLITDLNLTLSEANYLNERVSELKISGIDIELLLLDHHISGQECADKYEWYHLDATRCASKITFDTLSARYKIIDPTRLEWIRNLSAMINSVDIWLEDGYKFDFGKVAMGMISASHELNRFMFDEEHRLYKFALIESAKDFLESPQGEVAFDNALYEIKKKALGGNPQTQTMDSIMSNAQVRLLSAKKESCTVMYNGKKGFLSYSMGGISVLANLFLRRNPEYDFYLDVNSRGNVSLRANGNCDVSAMSKALFNGGGHKNASGGKIDGFKESFAYGDIKTQVEYIFNKYKEMV</sequence>
<dbReference type="Proteomes" id="UP000029733">
    <property type="component" value="Unassembled WGS sequence"/>
</dbReference>
<dbReference type="OrthoDB" id="5800592at2"/>
<dbReference type="Gene3D" id="3.10.310.30">
    <property type="match status" value="1"/>
</dbReference>
<gene>
    <name evidence="1" type="ORF">LS71_007500</name>
</gene>
<organism evidence="1 2">
    <name type="scientific">Helicobacter jaachi</name>
    <dbReference type="NCBI Taxonomy" id="1677920"/>
    <lineage>
        <taxon>Bacteria</taxon>
        <taxon>Pseudomonadati</taxon>
        <taxon>Campylobacterota</taxon>
        <taxon>Epsilonproteobacteria</taxon>
        <taxon>Campylobacterales</taxon>
        <taxon>Helicobacteraceae</taxon>
        <taxon>Helicobacter</taxon>
    </lineage>
</organism>
<name>A0A4U8T8Q8_9HELI</name>
<evidence type="ECO:0000313" key="1">
    <source>
        <dbReference type="EMBL" id="TLD96081.1"/>
    </source>
</evidence>
<dbReference type="AlphaFoldDB" id="A0A4U8T8Q8"/>
<accession>A0A4U8T8Q8</accession>
<dbReference type="EMBL" id="JRPR02000006">
    <property type="protein sequence ID" value="TLD96081.1"/>
    <property type="molecule type" value="Genomic_DNA"/>
</dbReference>
<proteinExistence type="predicted"/>
<reference evidence="1 2" key="1">
    <citation type="journal article" date="2014" name="Genome Announc.">
        <title>Draft genome sequences of eight enterohepatic helicobacter species isolated from both laboratory and wild rodents.</title>
        <authorList>
            <person name="Sheh A."/>
            <person name="Shen Z."/>
            <person name="Fox J.G."/>
        </authorList>
    </citation>
    <scope>NUCLEOTIDE SEQUENCE [LARGE SCALE GENOMIC DNA]</scope>
    <source>
        <strain evidence="1 2">MIT 09-6949</strain>
    </source>
</reference>
<dbReference type="InterPro" id="IPR038763">
    <property type="entry name" value="DHH_sf"/>
</dbReference>